<keyword evidence="10 14" id="KW-0496">Mitochondrion</keyword>
<evidence type="ECO:0000256" key="8">
    <source>
        <dbReference type="ARBA" id="ARBA00022982"/>
    </source>
</evidence>
<evidence type="ECO:0000256" key="12">
    <source>
        <dbReference type="ARBA" id="ARBA00045908"/>
    </source>
</evidence>
<proteinExistence type="inferred from homology"/>
<evidence type="ECO:0000256" key="5">
    <source>
        <dbReference type="ARBA" id="ARBA00022660"/>
    </source>
</evidence>
<keyword evidence="4 14" id="KW-0813">Transport</keyword>
<evidence type="ECO:0000256" key="10">
    <source>
        <dbReference type="ARBA" id="ARBA00023128"/>
    </source>
</evidence>
<dbReference type="GO" id="GO:0045271">
    <property type="term" value="C:respiratory chain complex I"/>
    <property type="evidence" value="ECO:0007669"/>
    <property type="project" value="UniProtKB-UniRule"/>
</dbReference>
<comment type="subunit">
    <text evidence="13">Complex I is composed of 45 different subunits. Interacts with CARD15, but not with CARD4. Interacts with STAT3, but not with STAT1, STAT2 and STAT5A. Interacts with OLFM4.</text>
</comment>
<evidence type="ECO:0000256" key="4">
    <source>
        <dbReference type="ARBA" id="ARBA00022448"/>
    </source>
</evidence>
<evidence type="ECO:0000256" key="9">
    <source>
        <dbReference type="ARBA" id="ARBA00022989"/>
    </source>
</evidence>
<evidence type="ECO:0000313" key="16">
    <source>
        <dbReference type="Proteomes" id="UP001258017"/>
    </source>
</evidence>
<comment type="similarity">
    <text evidence="2 14">Belongs to the complex I NDUFA13 subunit family.</text>
</comment>
<evidence type="ECO:0000256" key="11">
    <source>
        <dbReference type="ARBA" id="ARBA00023136"/>
    </source>
</evidence>
<evidence type="ECO:0000256" key="1">
    <source>
        <dbReference type="ARBA" id="ARBA00004298"/>
    </source>
</evidence>
<accession>A0AAD9RQA8</accession>
<sequence>MSSAGSFAQDLPPKEGYRPFQIDRIPLRTWVTGRAALFGVLASTIVGHYIYFLNWKDEHRHILEMRSSRFALKPLLLAERDRAFLKQLKRNREEEKELMKYYPSWKVGTYYGEPIYRSLPEDQLVEPDAYEYYAHSHPDHYTKKHLYFMMT</sequence>
<organism evidence="15 16">
    <name type="scientific">Odynerus spinipes</name>
    <dbReference type="NCBI Taxonomy" id="1348599"/>
    <lineage>
        <taxon>Eukaryota</taxon>
        <taxon>Metazoa</taxon>
        <taxon>Ecdysozoa</taxon>
        <taxon>Arthropoda</taxon>
        <taxon>Hexapoda</taxon>
        <taxon>Insecta</taxon>
        <taxon>Pterygota</taxon>
        <taxon>Neoptera</taxon>
        <taxon>Endopterygota</taxon>
        <taxon>Hymenoptera</taxon>
        <taxon>Apocrita</taxon>
        <taxon>Aculeata</taxon>
        <taxon>Vespoidea</taxon>
        <taxon>Vespidae</taxon>
        <taxon>Eumeninae</taxon>
        <taxon>Odynerus</taxon>
    </lineage>
</organism>
<evidence type="ECO:0000256" key="13">
    <source>
        <dbReference type="ARBA" id="ARBA00046797"/>
    </source>
</evidence>
<reference evidence="15" key="2">
    <citation type="journal article" date="2023" name="Commun. Biol.">
        <title>Intrasexual cuticular hydrocarbon dimorphism in a wasp sheds light on hydrocarbon biosynthesis genes in Hymenoptera.</title>
        <authorList>
            <person name="Moris V.C."/>
            <person name="Podsiadlowski L."/>
            <person name="Martin S."/>
            <person name="Oeyen J.P."/>
            <person name="Donath A."/>
            <person name="Petersen M."/>
            <person name="Wilbrandt J."/>
            <person name="Misof B."/>
            <person name="Liedtke D."/>
            <person name="Thamm M."/>
            <person name="Scheiner R."/>
            <person name="Schmitt T."/>
            <person name="Niehuis O."/>
        </authorList>
    </citation>
    <scope>NUCLEOTIDE SEQUENCE</scope>
    <source>
        <strain evidence="15">GBR_01_08_01A</strain>
    </source>
</reference>
<keyword evidence="8 14" id="KW-0249">Electron transport</keyword>
<comment type="subcellular location">
    <subcellularLocation>
        <location evidence="1 14">Mitochondrion inner membrane</location>
        <topology evidence="1 14">Single-pass membrane protein</topology>
        <orientation evidence="1 14">Matrix side</orientation>
    </subcellularLocation>
</comment>
<dbReference type="Proteomes" id="UP001258017">
    <property type="component" value="Unassembled WGS sequence"/>
</dbReference>
<keyword evidence="9 14" id="KW-1133">Transmembrane helix</keyword>
<evidence type="ECO:0000256" key="6">
    <source>
        <dbReference type="ARBA" id="ARBA00022692"/>
    </source>
</evidence>
<feature type="transmembrane region" description="Helical" evidence="14">
    <location>
        <begin position="35"/>
        <end position="55"/>
    </location>
</feature>
<keyword evidence="16" id="KW-1185">Reference proteome</keyword>
<evidence type="ECO:0000313" key="15">
    <source>
        <dbReference type="EMBL" id="KAK2583373.1"/>
    </source>
</evidence>
<dbReference type="EMBL" id="JAIFRP010000030">
    <property type="protein sequence ID" value="KAK2583373.1"/>
    <property type="molecule type" value="Genomic_DNA"/>
</dbReference>
<name>A0AAD9RQA8_9HYME</name>
<keyword evidence="7 14" id="KW-0999">Mitochondrion inner membrane</keyword>
<evidence type="ECO:0000256" key="7">
    <source>
        <dbReference type="ARBA" id="ARBA00022792"/>
    </source>
</evidence>
<gene>
    <name evidence="15" type="ORF">KPH14_009364</name>
</gene>
<dbReference type="Pfam" id="PF06212">
    <property type="entry name" value="GRIM-19"/>
    <property type="match status" value="1"/>
</dbReference>
<keyword evidence="6 14" id="KW-0812">Transmembrane</keyword>
<dbReference type="AlphaFoldDB" id="A0AAD9RQA8"/>
<keyword evidence="5 14" id="KW-0679">Respiratory chain</keyword>
<evidence type="ECO:0000256" key="2">
    <source>
        <dbReference type="ARBA" id="ARBA00007312"/>
    </source>
</evidence>
<dbReference type="PANTHER" id="PTHR12966">
    <property type="entry name" value="NADH DEHYDROGENASE UBIQUINONE 1 ALPHA SUBCOMPLEX SUBUNIT 13"/>
    <property type="match status" value="1"/>
</dbReference>
<comment type="caution">
    <text evidence="15">The sequence shown here is derived from an EMBL/GenBank/DDBJ whole genome shotgun (WGS) entry which is preliminary data.</text>
</comment>
<evidence type="ECO:0000256" key="14">
    <source>
        <dbReference type="RuleBase" id="RU368034"/>
    </source>
</evidence>
<keyword evidence="11 14" id="KW-0472">Membrane</keyword>
<dbReference type="PANTHER" id="PTHR12966:SF0">
    <property type="entry name" value="NADH DEHYDROGENASE [UBIQUINONE] 1 ALPHA SUBCOMPLEX SUBUNIT 13"/>
    <property type="match status" value="1"/>
</dbReference>
<comment type="function">
    <text evidence="14">Complex I functions in the transfer of electrons from NADH to the respiratory chain. Accessory subunit of the mitochondrial membrane respiratory chain NADH dehydrogenase (Complex I), that is believed not to be involved in catalysis.</text>
</comment>
<dbReference type="InterPro" id="IPR009346">
    <property type="entry name" value="GRIM-19"/>
</dbReference>
<reference evidence="15" key="1">
    <citation type="submission" date="2021-08" db="EMBL/GenBank/DDBJ databases">
        <authorList>
            <person name="Misof B."/>
            <person name="Oliver O."/>
            <person name="Podsiadlowski L."/>
            <person name="Donath A."/>
            <person name="Peters R."/>
            <person name="Mayer C."/>
            <person name="Rust J."/>
            <person name="Gunkel S."/>
            <person name="Lesny P."/>
            <person name="Martin S."/>
            <person name="Oeyen J.P."/>
            <person name="Petersen M."/>
            <person name="Panagiotis P."/>
            <person name="Wilbrandt J."/>
            <person name="Tanja T."/>
        </authorList>
    </citation>
    <scope>NUCLEOTIDE SEQUENCE</scope>
    <source>
        <strain evidence="15">GBR_01_08_01A</strain>
        <tissue evidence="15">Thorax + abdomen</tissue>
    </source>
</reference>
<comment type="function">
    <text evidence="12">Accessory subunit of the mitochondrial membrane respiratory chain NADH dehydrogenase (Complex I), that is believed not to be involved in catalysis. Complex I functions in the transfer of electrons from NADH to the respiratory chain. The immediate electron acceptor for the enzyme is believed to be ubiquinone. Involved in the interferon/all-trans-retinoic acid (IFN/RA) induced cell death. This apoptotic activity is inhibited by interaction with viral IRF1. Prevents the transactivation of STAT3 target genes. May play a role in CARD15-mediated innate mucosal responses and serve to regulate intestinal epithelial cell responses to microbes.</text>
</comment>
<dbReference type="GO" id="GO:0005743">
    <property type="term" value="C:mitochondrial inner membrane"/>
    <property type="evidence" value="ECO:0007669"/>
    <property type="project" value="UniProtKB-SubCell"/>
</dbReference>
<evidence type="ECO:0000256" key="3">
    <source>
        <dbReference type="ARBA" id="ARBA00018192"/>
    </source>
</evidence>
<protein>
    <recommendedName>
        <fullName evidence="3 14">NADH dehydrogenase [ubiquinone] 1 alpha subcomplex subunit 13</fullName>
    </recommendedName>
</protein>